<gene>
    <name evidence="1" type="ORF">NP493_265g03050</name>
</gene>
<sequence>MCILFMYVNNNPSPDGYQLVIANNRDEFYDRPAQPAAFWEKHPYCIGGADLKEGREGGTWLGASTRGKVGCLLNIRTPSGPDASKKGRGHLVSDYLTSSVDQKTYLEDLAQEGSQYNEFNLIFLEKISNDWHIGYYSNCDSSSPCELQPGVHGFSNSVSDKPWTKVGYGKEKFSQILAQYPAVSQEDSLQEELINLLNDTTQHWPDPQLAIQGGKQPGKLLSRVSAIYVDCGFVRYGTRTNTVLMIDAAGRGRFVERTMQEPIDANNPVWNVATHTFALLRLIAVWRQLEDATCVYATRGMD</sequence>
<keyword evidence="2" id="KW-1185">Reference proteome</keyword>
<dbReference type="Pfam" id="PF05742">
    <property type="entry name" value="TANGO2"/>
    <property type="match status" value="1"/>
</dbReference>
<organism evidence="1 2">
    <name type="scientific">Ridgeia piscesae</name>
    <name type="common">Tubeworm</name>
    <dbReference type="NCBI Taxonomy" id="27915"/>
    <lineage>
        <taxon>Eukaryota</taxon>
        <taxon>Metazoa</taxon>
        <taxon>Spiralia</taxon>
        <taxon>Lophotrochozoa</taxon>
        <taxon>Annelida</taxon>
        <taxon>Polychaeta</taxon>
        <taxon>Sedentaria</taxon>
        <taxon>Canalipalpata</taxon>
        <taxon>Sabellida</taxon>
        <taxon>Siboglinidae</taxon>
        <taxon>Ridgeia</taxon>
    </lineage>
</organism>
<evidence type="ECO:0000313" key="1">
    <source>
        <dbReference type="EMBL" id="KAK2184485.1"/>
    </source>
</evidence>
<evidence type="ECO:0000313" key="2">
    <source>
        <dbReference type="Proteomes" id="UP001209878"/>
    </source>
</evidence>
<dbReference type="GO" id="GO:0005794">
    <property type="term" value="C:Golgi apparatus"/>
    <property type="evidence" value="ECO:0007669"/>
    <property type="project" value="TreeGrafter"/>
</dbReference>
<dbReference type="AlphaFoldDB" id="A0AAD9NXX1"/>
<dbReference type="PANTHER" id="PTHR17985:SF8">
    <property type="entry name" value="TRANSPORT AND GOLGI ORGANIZATION PROTEIN 2 HOMOLOG"/>
    <property type="match status" value="1"/>
</dbReference>
<proteinExistence type="predicted"/>
<dbReference type="GO" id="GO:0007030">
    <property type="term" value="P:Golgi organization"/>
    <property type="evidence" value="ECO:0007669"/>
    <property type="project" value="TreeGrafter"/>
</dbReference>
<dbReference type="GO" id="GO:0009306">
    <property type="term" value="P:protein secretion"/>
    <property type="evidence" value="ECO:0007669"/>
    <property type="project" value="TreeGrafter"/>
</dbReference>
<protein>
    <submittedName>
        <fullName evidence="1">Uncharacterized protein</fullName>
    </submittedName>
</protein>
<reference evidence="1" key="1">
    <citation type="journal article" date="2023" name="Mol. Biol. Evol.">
        <title>Third-Generation Sequencing Reveals the Adaptive Role of the Epigenome in Three Deep-Sea Polychaetes.</title>
        <authorList>
            <person name="Perez M."/>
            <person name="Aroh O."/>
            <person name="Sun Y."/>
            <person name="Lan Y."/>
            <person name="Juniper S.K."/>
            <person name="Young C.R."/>
            <person name="Angers B."/>
            <person name="Qian P.Y."/>
        </authorList>
    </citation>
    <scope>NUCLEOTIDE SEQUENCE</scope>
    <source>
        <strain evidence="1">R07B-5</strain>
    </source>
</reference>
<dbReference type="Proteomes" id="UP001209878">
    <property type="component" value="Unassembled WGS sequence"/>
</dbReference>
<dbReference type="EMBL" id="JAODUO010000264">
    <property type="protein sequence ID" value="KAK2184485.1"/>
    <property type="molecule type" value="Genomic_DNA"/>
</dbReference>
<dbReference type="InterPro" id="IPR008551">
    <property type="entry name" value="TANGO2"/>
</dbReference>
<name>A0AAD9NXX1_RIDPI</name>
<comment type="caution">
    <text evidence="1">The sequence shown here is derived from an EMBL/GenBank/DDBJ whole genome shotgun (WGS) entry which is preliminary data.</text>
</comment>
<dbReference type="PANTHER" id="PTHR17985">
    <property type="entry name" value="SER/THR-RICH PROTEIN T10 IN DGCR REGION"/>
    <property type="match status" value="1"/>
</dbReference>
<accession>A0AAD9NXX1</accession>